<sequence>MLREHPRVGYLLSKTVTGPVRDILRRGQKDSATDRWIGSQGHRLRLHGVKVLRTSGDHHSESRSVLSVYLKDPVARDVFSVTGMSPIPLQAYRRKIPKRAFIPNWLLYRGSVIWSVMVISKDGVSVDSQEPTEELAQSWVPTAGRDDLRGYQVRGSGMGGCQSGI</sequence>
<organism evidence="1 2">
    <name type="scientific">Bagarius yarrelli</name>
    <name type="common">Goonch</name>
    <name type="synonym">Bagrus yarrelli</name>
    <dbReference type="NCBI Taxonomy" id="175774"/>
    <lineage>
        <taxon>Eukaryota</taxon>
        <taxon>Metazoa</taxon>
        <taxon>Chordata</taxon>
        <taxon>Craniata</taxon>
        <taxon>Vertebrata</taxon>
        <taxon>Euteleostomi</taxon>
        <taxon>Actinopterygii</taxon>
        <taxon>Neopterygii</taxon>
        <taxon>Teleostei</taxon>
        <taxon>Ostariophysi</taxon>
        <taxon>Siluriformes</taxon>
        <taxon>Sisoridae</taxon>
        <taxon>Sisorinae</taxon>
        <taxon>Bagarius</taxon>
    </lineage>
</organism>
<reference evidence="1 2" key="1">
    <citation type="journal article" date="2019" name="Genome Biol. Evol.">
        <title>Whole-Genome Sequencing of the Giant Devil Catfish, Bagarius yarrelli.</title>
        <authorList>
            <person name="Jiang W."/>
            <person name="Lv Y."/>
            <person name="Cheng L."/>
            <person name="Yang K."/>
            <person name="Chao B."/>
            <person name="Wang X."/>
            <person name="Li Y."/>
            <person name="Pan X."/>
            <person name="You X."/>
            <person name="Zhang Y."/>
            <person name="Yang J."/>
            <person name="Li J."/>
            <person name="Zhang X."/>
            <person name="Liu S."/>
            <person name="Sun C."/>
            <person name="Yang J."/>
            <person name="Shi Q."/>
        </authorList>
    </citation>
    <scope>NUCLEOTIDE SEQUENCE [LARGE SCALE GENOMIC DNA]</scope>
    <source>
        <strain evidence="1">JWS20170419001</strain>
        <tissue evidence="1">Muscle</tissue>
    </source>
</reference>
<comment type="caution">
    <text evidence="1">The sequence shown here is derived from an EMBL/GenBank/DDBJ whole genome shotgun (WGS) entry which is preliminary data.</text>
</comment>
<proteinExistence type="predicted"/>
<keyword evidence="2" id="KW-1185">Reference proteome</keyword>
<name>A0A556U4J4_BAGYA</name>
<accession>A0A556U4J4</accession>
<dbReference type="EMBL" id="VCAZ01000047">
    <property type="protein sequence ID" value="TSM60569.1"/>
    <property type="molecule type" value="Genomic_DNA"/>
</dbReference>
<dbReference type="Proteomes" id="UP000319801">
    <property type="component" value="Unassembled WGS sequence"/>
</dbReference>
<protein>
    <submittedName>
        <fullName evidence="1">Uncharacterized protein</fullName>
    </submittedName>
</protein>
<evidence type="ECO:0000313" key="2">
    <source>
        <dbReference type="Proteomes" id="UP000319801"/>
    </source>
</evidence>
<dbReference type="AlphaFoldDB" id="A0A556U4J4"/>
<evidence type="ECO:0000313" key="1">
    <source>
        <dbReference type="EMBL" id="TSM60569.1"/>
    </source>
</evidence>
<gene>
    <name evidence="1" type="ORF">Baya_8641</name>
</gene>